<evidence type="ECO:0000313" key="2">
    <source>
        <dbReference type="Proteomes" id="UP000015241"/>
    </source>
</evidence>
<proteinExistence type="predicted"/>
<dbReference type="HOGENOM" id="CLU_927604_0_0_1"/>
<protein>
    <recommendedName>
        <fullName evidence="3">Cyclin N-terminal domain-containing protein</fullName>
    </recommendedName>
</protein>
<name>S8FE84_FOMSC</name>
<gene>
    <name evidence="1" type="ORF">FOMPIDRAFT_98674</name>
</gene>
<organism evidence="1 2">
    <name type="scientific">Fomitopsis schrenkii</name>
    <name type="common">Brown rot fungus</name>
    <dbReference type="NCBI Taxonomy" id="2126942"/>
    <lineage>
        <taxon>Eukaryota</taxon>
        <taxon>Fungi</taxon>
        <taxon>Dikarya</taxon>
        <taxon>Basidiomycota</taxon>
        <taxon>Agaricomycotina</taxon>
        <taxon>Agaricomycetes</taxon>
        <taxon>Polyporales</taxon>
        <taxon>Fomitopsis</taxon>
    </lineage>
</organism>
<keyword evidence="2" id="KW-1185">Reference proteome</keyword>
<dbReference type="AlphaFoldDB" id="S8FE84"/>
<dbReference type="Gene3D" id="1.10.472.10">
    <property type="entry name" value="Cyclin-like"/>
    <property type="match status" value="1"/>
</dbReference>
<reference evidence="1 2" key="1">
    <citation type="journal article" date="2012" name="Science">
        <title>The Paleozoic origin of enzymatic lignin decomposition reconstructed from 31 fungal genomes.</title>
        <authorList>
            <person name="Floudas D."/>
            <person name="Binder M."/>
            <person name="Riley R."/>
            <person name="Barry K."/>
            <person name="Blanchette R.A."/>
            <person name="Henrissat B."/>
            <person name="Martinez A.T."/>
            <person name="Otillar R."/>
            <person name="Spatafora J.W."/>
            <person name="Yadav J.S."/>
            <person name="Aerts A."/>
            <person name="Benoit I."/>
            <person name="Boyd A."/>
            <person name="Carlson A."/>
            <person name="Copeland A."/>
            <person name="Coutinho P.M."/>
            <person name="de Vries R.P."/>
            <person name="Ferreira P."/>
            <person name="Findley K."/>
            <person name="Foster B."/>
            <person name="Gaskell J."/>
            <person name="Glotzer D."/>
            <person name="Gorecki P."/>
            <person name="Heitman J."/>
            <person name="Hesse C."/>
            <person name="Hori C."/>
            <person name="Igarashi K."/>
            <person name="Jurgens J.A."/>
            <person name="Kallen N."/>
            <person name="Kersten P."/>
            <person name="Kohler A."/>
            <person name="Kuees U."/>
            <person name="Kumar T.K.A."/>
            <person name="Kuo A."/>
            <person name="LaButti K."/>
            <person name="Larrondo L.F."/>
            <person name="Lindquist E."/>
            <person name="Ling A."/>
            <person name="Lombard V."/>
            <person name="Lucas S."/>
            <person name="Lundell T."/>
            <person name="Martin R."/>
            <person name="McLaughlin D.J."/>
            <person name="Morgenstern I."/>
            <person name="Morin E."/>
            <person name="Murat C."/>
            <person name="Nagy L.G."/>
            <person name="Nolan M."/>
            <person name="Ohm R.A."/>
            <person name="Patyshakuliyeva A."/>
            <person name="Rokas A."/>
            <person name="Ruiz-Duenas F.J."/>
            <person name="Sabat G."/>
            <person name="Salamov A."/>
            <person name="Samejima M."/>
            <person name="Schmutz J."/>
            <person name="Slot J.C."/>
            <person name="St John F."/>
            <person name="Stenlid J."/>
            <person name="Sun H."/>
            <person name="Sun S."/>
            <person name="Syed K."/>
            <person name="Tsang A."/>
            <person name="Wiebenga A."/>
            <person name="Young D."/>
            <person name="Pisabarro A."/>
            <person name="Eastwood D.C."/>
            <person name="Martin F."/>
            <person name="Cullen D."/>
            <person name="Grigoriev I.V."/>
            <person name="Hibbett D.S."/>
        </authorList>
    </citation>
    <scope>NUCLEOTIDE SEQUENCE</scope>
    <source>
        <strain evidence="2">FP-58527</strain>
    </source>
</reference>
<evidence type="ECO:0000313" key="1">
    <source>
        <dbReference type="EMBL" id="EPS99800.1"/>
    </source>
</evidence>
<dbReference type="Proteomes" id="UP000015241">
    <property type="component" value="Unassembled WGS sequence"/>
</dbReference>
<dbReference type="SUPFAM" id="SSF47954">
    <property type="entry name" value="Cyclin-like"/>
    <property type="match status" value="1"/>
</dbReference>
<sequence>MLPLPDLGALYWYDTHEKLVALVARFVHHIYGQNTGEDPEYVPHSFLLLVSGALRASGSFNFGSESIVAFGTMFLLQRLRYENPKACVPYFASAEDYFVAGMAIAQKYILDISMNNGQLVDATDGQYTITHLRTLERTMLGWLEYKVSMDVKQLEVFVRVTRWFYGDAPLYVMKSGSVVVPVEEGCWPYFGEQLLVPSIQAFFGYNAPRCICTSCAEQYSDFLAALALYSPPPGAPGRHTIFNDGAIYGHGLNAPAASSVPDEVLEHYRVVVRKIHVTVFSSLGSLDGVESRRFVSLGLI</sequence>
<dbReference type="CDD" id="cd20557">
    <property type="entry name" value="CYCLIN_ScPCL1-like"/>
    <property type="match status" value="1"/>
</dbReference>
<dbReference type="InParanoid" id="S8FE84"/>
<dbReference type="EMBL" id="KE504154">
    <property type="protein sequence ID" value="EPS99800.1"/>
    <property type="molecule type" value="Genomic_DNA"/>
</dbReference>
<accession>S8FE84</accession>
<evidence type="ECO:0008006" key="3">
    <source>
        <dbReference type="Google" id="ProtNLM"/>
    </source>
</evidence>
<dbReference type="InterPro" id="IPR036915">
    <property type="entry name" value="Cyclin-like_sf"/>
</dbReference>
<dbReference type="OrthoDB" id="10250320at2759"/>